<reference evidence="8 9" key="1">
    <citation type="submission" date="2019-07" db="EMBL/GenBank/DDBJ databases">
        <title>Genomes of Cafeteria roenbergensis.</title>
        <authorList>
            <person name="Fischer M.G."/>
            <person name="Hackl T."/>
            <person name="Roman M."/>
        </authorList>
    </citation>
    <scope>NUCLEOTIDE SEQUENCE [LARGE SCALE GENOMIC DNA]</scope>
    <source>
        <strain evidence="5 9">BVI</strain>
        <strain evidence="4 11">Cflag</strain>
        <strain evidence="7 8">E4-10P</strain>
        <strain evidence="6 10">RCC970-E3</strain>
    </source>
</reference>
<evidence type="ECO:0000313" key="10">
    <source>
        <dbReference type="Proteomes" id="UP000324907"/>
    </source>
</evidence>
<evidence type="ECO:0000256" key="2">
    <source>
        <dbReference type="ARBA" id="ARBA00022723"/>
    </source>
</evidence>
<accession>A0A5A8CSM0</accession>
<dbReference type="InterPro" id="IPR036663">
    <property type="entry name" value="Fumarylacetoacetase_C_sf"/>
</dbReference>
<sequence length="313" mass="33272">MAVARSLVRPLASSALFGVRALSSEATEPAVKLWARVVRFEAADTNDEHFGVLSDDGATARIVTQGADGKTSIADAPSPVSAVRPPVEPSVLYGVGLNYRDHAAETGMESRPDYPVVFLKAPTTVIGHDQLIVVPRCCADPAEVDYEGELAVVIGKPARNVSEEDALSYVLGYTIANDVTARRWQGMKGGKQWARGKSFDTFCPLGPVLVHPSLLPDPQDLHITTRLNGDVVQSASTSDMVHSVARIISHLSQGTTLPPGAVILTGTPSGVGYAQDPPRYLRAGDVVEVEISGIGTLRNRVAEETDVDGELRV</sequence>
<evidence type="ECO:0000313" key="9">
    <source>
        <dbReference type="Proteomes" id="UP000323011"/>
    </source>
</evidence>
<dbReference type="InterPro" id="IPR011234">
    <property type="entry name" value="Fumarylacetoacetase-like_C"/>
</dbReference>
<dbReference type="Proteomes" id="UP000323011">
    <property type="component" value="Unassembled WGS sequence"/>
</dbReference>
<dbReference type="OMA" id="CNKIVAP"/>
<dbReference type="Proteomes" id="UP000324907">
    <property type="component" value="Unassembled WGS sequence"/>
</dbReference>
<dbReference type="PANTHER" id="PTHR11820">
    <property type="entry name" value="ACYLPYRUVASE"/>
    <property type="match status" value="1"/>
</dbReference>
<dbReference type="EMBL" id="VLTM01000102">
    <property type="protein sequence ID" value="KAA0153068.1"/>
    <property type="molecule type" value="Genomic_DNA"/>
</dbReference>
<dbReference type="GO" id="GO:0050163">
    <property type="term" value="F:oxaloacetate tautomerase activity"/>
    <property type="evidence" value="ECO:0007669"/>
    <property type="project" value="UniProtKB-ARBA"/>
</dbReference>
<keyword evidence="9" id="KW-1185">Reference proteome</keyword>
<dbReference type="GO" id="GO:0006107">
    <property type="term" value="P:oxaloacetate metabolic process"/>
    <property type="evidence" value="ECO:0007669"/>
    <property type="project" value="UniProtKB-ARBA"/>
</dbReference>
<dbReference type="OrthoDB" id="411064at2759"/>
<evidence type="ECO:0000313" key="7">
    <source>
        <dbReference type="EMBL" id="KAA0178488.1"/>
    </source>
</evidence>
<proteinExistence type="inferred from homology"/>
<feature type="domain" description="Fumarylacetoacetase-like C-terminal" evidence="3">
    <location>
        <begin position="93"/>
        <end position="301"/>
    </location>
</feature>
<evidence type="ECO:0000259" key="3">
    <source>
        <dbReference type="Pfam" id="PF01557"/>
    </source>
</evidence>
<protein>
    <recommendedName>
        <fullName evidence="3">Fumarylacetoacetase-like C-terminal domain-containing protein</fullName>
    </recommendedName>
</protein>
<keyword evidence="2" id="KW-0479">Metal-binding</keyword>
<gene>
    <name evidence="7" type="ORF">FNF27_00337</name>
    <name evidence="6" type="ORF">FNF28_03758</name>
    <name evidence="5" type="ORF">FNF29_01473</name>
    <name evidence="4" type="ORF">FNF31_06531</name>
</gene>
<name>A0A5A8CSM0_CAFRO</name>
<dbReference type="Proteomes" id="UP000322899">
    <property type="component" value="Unassembled WGS sequence"/>
</dbReference>
<evidence type="ECO:0000313" key="8">
    <source>
        <dbReference type="Proteomes" id="UP000322899"/>
    </source>
</evidence>
<dbReference type="Gene3D" id="3.90.850.10">
    <property type="entry name" value="Fumarylacetoacetase-like, C-terminal domain"/>
    <property type="match status" value="1"/>
</dbReference>
<dbReference type="Proteomes" id="UP000325113">
    <property type="component" value="Unassembled WGS sequence"/>
</dbReference>
<comment type="caution">
    <text evidence="5">The sequence shown here is derived from an EMBL/GenBank/DDBJ whole genome shotgun (WGS) entry which is preliminary data.</text>
</comment>
<evidence type="ECO:0000313" key="5">
    <source>
        <dbReference type="EMBL" id="KAA0156056.1"/>
    </source>
</evidence>
<organism evidence="5 9">
    <name type="scientific">Cafeteria roenbergensis</name>
    <name type="common">Marine flagellate</name>
    <dbReference type="NCBI Taxonomy" id="33653"/>
    <lineage>
        <taxon>Eukaryota</taxon>
        <taxon>Sar</taxon>
        <taxon>Stramenopiles</taxon>
        <taxon>Bigyra</taxon>
        <taxon>Opalozoa</taxon>
        <taxon>Bicosoecida</taxon>
        <taxon>Cafeteriaceae</taxon>
        <taxon>Cafeteria</taxon>
    </lineage>
</organism>
<dbReference type="EMBL" id="VLTO01000001">
    <property type="protein sequence ID" value="KAA0178488.1"/>
    <property type="molecule type" value="Genomic_DNA"/>
</dbReference>
<dbReference type="FunFam" id="3.90.850.10:FF:000002">
    <property type="entry name" value="2-hydroxyhepta-2,4-diene-1,7-dioate isomerase"/>
    <property type="match status" value="1"/>
</dbReference>
<comment type="similarity">
    <text evidence="1">Belongs to the FAH family.</text>
</comment>
<dbReference type="AlphaFoldDB" id="A0A5A8CSM0"/>
<dbReference type="GO" id="GO:0046872">
    <property type="term" value="F:metal ion binding"/>
    <property type="evidence" value="ECO:0007669"/>
    <property type="project" value="UniProtKB-KW"/>
</dbReference>
<evidence type="ECO:0000256" key="1">
    <source>
        <dbReference type="ARBA" id="ARBA00010211"/>
    </source>
</evidence>
<dbReference type="EMBL" id="VLTL01000054">
    <property type="protein sequence ID" value="KAA0164599.1"/>
    <property type="molecule type" value="Genomic_DNA"/>
</dbReference>
<dbReference type="EMBL" id="VLTN01000005">
    <property type="protein sequence ID" value="KAA0156056.1"/>
    <property type="molecule type" value="Genomic_DNA"/>
</dbReference>
<evidence type="ECO:0000313" key="4">
    <source>
        <dbReference type="EMBL" id="KAA0153068.1"/>
    </source>
</evidence>
<dbReference type="SUPFAM" id="SSF56529">
    <property type="entry name" value="FAH"/>
    <property type="match status" value="1"/>
</dbReference>
<dbReference type="Pfam" id="PF01557">
    <property type="entry name" value="FAA_hydrolase"/>
    <property type="match status" value="1"/>
</dbReference>
<evidence type="ECO:0000313" key="11">
    <source>
        <dbReference type="Proteomes" id="UP000325113"/>
    </source>
</evidence>
<evidence type="ECO:0000313" key="6">
    <source>
        <dbReference type="EMBL" id="KAA0164599.1"/>
    </source>
</evidence>